<dbReference type="InterPro" id="IPR005467">
    <property type="entry name" value="His_kinase_dom"/>
</dbReference>
<evidence type="ECO:0000256" key="1">
    <source>
        <dbReference type="ARBA" id="ARBA00000085"/>
    </source>
</evidence>
<feature type="transmembrane region" description="Helical" evidence="10">
    <location>
        <begin position="22"/>
        <end position="44"/>
    </location>
</feature>
<keyword evidence="14" id="KW-1185">Reference proteome</keyword>
<evidence type="ECO:0000256" key="8">
    <source>
        <dbReference type="ARBA" id="ARBA00022777"/>
    </source>
</evidence>
<keyword evidence="10" id="KW-0812">Transmembrane</keyword>
<comment type="subcellular location">
    <subcellularLocation>
        <location evidence="2">Cell membrane</location>
        <topology evidence="2">Multi-pass membrane protein</topology>
    </subcellularLocation>
</comment>
<dbReference type="SMART" id="SM00387">
    <property type="entry name" value="HATPase_c"/>
    <property type="match status" value="1"/>
</dbReference>
<evidence type="ECO:0000256" key="5">
    <source>
        <dbReference type="ARBA" id="ARBA00022553"/>
    </source>
</evidence>
<evidence type="ECO:0000256" key="9">
    <source>
        <dbReference type="ARBA" id="ARBA00022840"/>
    </source>
</evidence>
<evidence type="ECO:0000256" key="10">
    <source>
        <dbReference type="SAM" id="Phobius"/>
    </source>
</evidence>
<dbReference type="SUPFAM" id="SSF47384">
    <property type="entry name" value="Homodimeric domain of signal transducing histidine kinase"/>
    <property type="match status" value="1"/>
</dbReference>
<keyword evidence="10" id="KW-0472">Membrane</keyword>
<feature type="domain" description="HAMP" evidence="12">
    <location>
        <begin position="180"/>
        <end position="232"/>
    </location>
</feature>
<evidence type="ECO:0000313" key="13">
    <source>
        <dbReference type="EMBL" id="RXR06174.1"/>
    </source>
</evidence>
<evidence type="ECO:0000256" key="6">
    <source>
        <dbReference type="ARBA" id="ARBA00022679"/>
    </source>
</evidence>
<dbReference type="GO" id="GO:0005886">
    <property type="term" value="C:plasma membrane"/>
    <property type="evidence" value="ECO:0007669"/>
    <property type="project" value="UniProtKB-SubCell"/>
</dbReference>
<keyword evidence="4" id="KW-1003">Cell membrane</keyword>
<comment type="caution">
    <text evidence="13">The sequence shown here is derived from an EMBL/GenBank/DDBJ whole genome shotgun (WGS) entry which is preliminary data.</text>
</comment>
<evidence type="ECO:0000313" key="14">
    <source>
        <dbReference type="Proteomes" id="UP000289784"/>
    </source>
</evidence>
<dbReference type="InterPro" id="IPR004358">
    <property type="entry name" value="Sig_transdc_His_kin-like_C"/>
</dbReference>
<dbReference type="Pfam" id="PF00512">
    <property type="entry name" value="HisKA"/>
    <property type="match status" value="1"/>
</dbReference>
<dbReference type="RefSeq" id="WP_129471085.1">
    <property type="nucleotide sequence ID" value="NZ_SAWZ01000004.1"/>
</dbReference>
<comment type="catalytic activity">
    <reaction evidence="1">
        <text>ATP + protein L-histidine = ADP + protein N-phospho-L-histidine.</text>
        <dbReference type="EC" id="2.7.13.3"/>
    </reaction>
</comment>
<organism evidence="13 14">
    <name type="scientific">Pseudoxanthomonas composti</name>
    <dbReference type="NCBI Taxonomy" id="2137479"/>
    <lineage>
        <taxon>Bacteria</taxon>
        <taxon>Pseudomonadati</taxon>
        <taxon>Pseudomonadota</taxon>
        <taxon>Gammaproteobacteria</taxon>
        <taxon>Lysobacterales</taxon>
        <taxon>Lysobacteraceae</taxon>
        <taxon>Pseudoxanthomonas</taxon>
    </lineage>
</organism>
<dbReference type="PRINTS" id="PR00344">
    <property type="entry name" value="BCTRLSENSOR"/>
</dbReference>
<keyword evidence="7" id="KW-0547">Nucleotide-binding</keyword>
<dbReference type="PROSITE" id="PS50885">
    <property type="entry name" value="HAMP"/>
    <property type="match status" value="1"/>
</dbReference>
<dbReference type="PANTHER" id="PTHR44936:SF10">
    <property type="entry name" value="SENSOR PROTEIN RSTB"/>
    <property type="match status" value="1"/>
</dbReference>
<keyword evidence="9" id="KW-0067">ATP-binding</keyword>
<keyword evidence="5" id="KW-0597">Phosphoprotein</keyword>
<keyword evidence="6" id="KW-0808">Transferase</keyword>
<dbReference type="OrthoDB" id="9804645at2"/>
<evidence type="ECO:0000259" key="11">
    <source>
        <dbReference type="PROSITE" id="PS50109"/>
    </source>
</evidence>
<keyword evidence="8" id="KW-0418">Kinase</keyword>
<dbReference type="CDD" id="cd00082">
    <property type="entry name" value="HisKA"/>
    <property type="match status" value="1"/>
</dbReference>
<dbReference type="InterPro" id="IPR036097">
    <property type="entry name" value="HisK_dim/P_sf"/>
</dbReference>
<dbReference type="InterPro" id="IPR003594">
    <property type="entry name" value="HATPase_dom"/>
</dbReference>
<dbReference type="EMBL" id="SAWZ01000004">
    <property type="protein sequence ID" value="RXR06174.1"/>
    <property type="molecule type" value="Genomic_DNA"/>
</dbReference>
<keyword evidence="10" id="KW-1133">Transmembrane helix</keyword>
<proteinExistence type="predicted"/>
<dbReference type="AlphaFoldDB" id="A0A4V1N164"/>
<dbReference type="Pfam" id="PF02518">
    <property type="entry name" value="HATPase_c"/>
    <property type="match status" value="1"/>
</dbReference>
<sequence length="432" mass="46007">MARAPAVAGQGRWGLRLLPASVFGQLVLVIALVLVGAGLLTLLLGRELAARPAAEQLLRAIDGFAHLVEQADAERPHAQVLRRLHEAGLQTASAPPADASPRIAPFLRRLLEQDARLGTGRELRLQRSDDSSVLWLKLNTEPTTWVAFHGRRDGGLRHFTLGLLIGSVVLVWAAAAYFARRLVVPLRGLARAAPGIVRGEGAPPATTRAPREVADLARALGQASDEVRAAAAERAFMLAGISHDLRTPLTRVQFAVALLPHTDPQLRQDIERDIGEIDAILSQFIAYARDGRDEAAESLDLADLCRSVIAASHQPWAVTLPATAPLQGRPMALARAIENLVVNAERHAAAPFALSLTAQGADWVLRVSDHGPGLSPEAADRALRPFVHDPSRGGSGLGLAIVERVARQHGGQLLLTSNTPHGLCAVMTLPGA</sequence>
<dbReference type="Gene3D" id="3.30.565.10">
    <property type="entry name" value="Histidine kinase-like ATPase, C-terminal domain"/>
    <property type="match status" value="1"/>
</dbReference>
<gene>
    <name evidence="13" type="ORF">EPA99_10120</name>
</gene>
<dbReference type="InterPro" id="IPR003660">
    <property type="entry name" value="HAMP_dom"/>
</dbReference>
<dbReference type="Gene3D" id="1.10.287.130">
    <property type="match status" value="1"/>
</dbReference>
<feature type="domain" description="Histidine kinase" evidence="11">
    <location>
        <begin position="240"/>
        <end position="432"/>
    </location>
</feature>
<dbReference type="PANTHER" id="PTHR44936">
    <property type="entry name" value="SENSOR PROTEIN CREC"/>
    <property type="match status" value="1"/>
</dbReference>
<dbReference type="Proteomes" id="UP000289784">
    <property type="component" value="Unassembled WGS sequence"/>
</dbReference>
<accession>A0A4V1N164</accession>
<protein>
    <recommendedName>
        <fullName evidence="3">histidine kinase</fullName>
        <ecNumber evidence="3">2.7.13.3</ecNumber>
    </recommendedName>
</protein>
<dbReference type="InterPro" id="IPR003661">
    <property type="entry name" value="HisK_dim/P_dom"/>
</dbReference>
<dbReference type="PROSITE" id="PS50109">
    <property type="entry name" value="HIS_KIN"/>
    <property type="match status" value="1"/>
</dbReference>
<dbReference type="SUPFAM" id="SSF55874">
    <property type="entry name" value="ATPase domain of HSP90 chaperone/DNA topoisomerase II/histidine kinase"/>
    <property type="match status" value="1"/>
</dbReference>
<dbReference type="EC" id="2.7.13.3" evidence="3"/>
<evidence type="ECO:0000256" key="3">
    <source>
        <dbReference type="ARBA" id="ARBA00012438"/>
    </source>
</evidence>
<evidence type="ECO:0000256" key="2">
    <source>
        <dbReference type="ARBA" id="ARBA00004651"/>
    </source>
</evidence>
<dbReference type="GO" id="GO:0005524">
    <property type="term" value="F:ATP binding"/>
    <property type="evidence" value="ECO:0007669"/>
    <property type="project" value="UniProtKB-KW"/>
</dbReference>
<evidence type="ECO:0000256" key="7">
    <source>
        <dbReference type="ARBA" id="ARBA00022741"/>
    </source>
</evidence>
<reference evidence="13 14" key="1">
    <citation type="submission" date="2019-01" db="EMBL/GenBank/DDBJ databases">
        <title>Pseudoxanthomonas composti sp. nov., isolated from compost.</title>
        <authorList>
            <person name="Yang G."/>
        </authorList>
    </citation>
    <scope>NUCLEOTIDE SEQUENCE [LARGE SCALE GENOMIC DNA]</scope>
    <source>
        <strain evidence="13 14">GSS15</strain>
    </source>
</reference>
<dbReference type="GO" id="GO:0000155">
    <property type="term" value="F:phosphorelay sensor kinase activity"/>
    <property type="evidence" value="ECO:0007669"/>
    <property type="project" value="InterPro"/>
</dbReference>
<dbReference type="InterPro" id="IPR036890">
    <property type="entry name" value="HATPase_C_sf"/>
</dbReference>
<evidence type="ECO:0000256" key="4">
    <source>
        <dbReference type="ARBA" id="ARBA00022475"/>
    </source>
</evidence>
<evidence type="ECO:0000259" key="12">
    <source>
        <dbReference type="PROSITE" id="PS50885"/>
    </source>
</evidence>
<name>A0A4V1N164_9GAMM</name>
<dbReference type="InterPro" id="IPR050980">
    <property type="entry name" value="2C_sensor_his_kinase"/>
</dbReference>
<feature type="transmembrane region" description="Helical" evidence="10">
    <location>
        <begin position="159"/>
        <end position="179"/>
    </location>
</feature>
<dbReference type="SMART" id="SM00388">
    <property type="entry name" value="HisKA"/>
    <property type="match status" value="1"/>
</dbReference>